<dbReference type="EMBL" id="OOIN01000020">
    <property type="protein sequence ID" value="SPO27844.1"/>
    <property type="molecule type" value="Genomic_DNA"/>
</dbReference>
<feature type="signal peptide" evidence="1">
    <location>
        <begin position="1"/>
        <end position="22"/>
    </location>
</feature>
<organism evidence="2 3">
    <name type="scientific">Ustilago trichophora</name>
    <dbReference type="NCBI Taxonomy" id="86804"/>
    <lineage>
        <taxon>Eukaryota</taxon>
        <taxon>Fungi</taxon>
        <taxon>Dikarya</taxon>
        <taxon>Basidiomycota</taxon>
        <taxon>Ustilaginomycotina</taxon>
        <taxon>Ustilaginomycetes</taxon>
        <taxon>Ustilaginales</taxon>
        <taxon>Ustilaginaceae</taxon>
        <taxon>Ustilago</taxon>
    </lineage>
</organism>
<gene>
    <name evidence="2" type="ORF">UTRI_04987</name>
</gene>
<name>A0A5C3EAX7_9BASI</name>
<evidence type="ECO:0000313" key="2">
    <source>
        <dbReference type="EMBL" id="SPO27844.1"/>
    </source>
</evidence>
<reference evidence="2 3" key="1">
    <citation type="submission" date="2018-03" db="EMBL/GenBank/DDBJ databases">
        <authorList>
            <person name="Guldener U."/>
        </authorList>
    </citation>
    <scope>NUCLEOTIDE SEQUENCE [LARGE SCALE GENOMIC DNA]</scope>
    <source>
        <strain evidence="2 3">NBRC100155</strain>
    </source>
</reference>
<accession>A0A5C3EAX7</accession>
<keyword evidence="1" id="KW-0732">Signal</keyword>
<sequence>MKAAFLYLQAFVLTTFVGIASAAPPPLPAKRQHWNDYCSLSSIQYDASYICFETTDGYPDTTNVSPDVNVLELALDHDRPELIHFGFVLGSSKDSFTFTTPRHVVDIQAAQPWGCVNYRIMNNESERAKTKFSIRCRGWSPVKF</sequence>
<keyword evidence="3" id="KW-1185">Reference proteome</keyword>
<evidence type="ECO:0000256" key="1">
    <source>
        <dbReference type="SAM" id="SignalP"/>
    </source>
</evidence>
<protein>
    <recommendedName>
        <fullName evidence="4">Mig1 protein</fullName>
    </recommendedName>
</protein>
<feature type="chain" id="PRO_5022957250" description="Mig1 protein" evidence="1">
    <location>
        <begin position="23"/>
        <end position="144"/>
    </location>
</feature>
<dbReference type="AlphaFoldDB" id="A0A5C3EAX7"/>
<proteinExistence type="predicted"/>
<dbReference type="Proteomes" id="UP000324022">
    <property type="component" value="Unassembled WGS sequence"/>
</dbReference>
<evidence type="ECO:0000313" key="3">
    <source>
        <dbReference type="Proteomes" id="UP000324022"/>
    </source>
</evidence>
<evidence type="ECO:0008006" key="4">
    <source>
        <dbReference type="Google" id="ProtNLM"/>
    </source>
</evidence>